<keyword evidence="1" id="KW-0812">Transmembrane</keyword>
<keyword evidence="1" id="KW-1133">Transmembrane helix</keyword>
<keyword evidence="3" id="KW-1185">Reference proteome</keyword>
<proteinExistence type="predicted"/>
<evidence type="ECO:0000256" key="1">
    <source>
        <dbReference type="SAM" id="Phobius"/>
    </source>
</evidence>
<dbReference type="AlphaFoldDB" id="F2WVL3"/>
<reference key="2">
    <citation type="journal article" date="2012" name="Fungal Biol.">
        <title>The mitochondrial genome of Moniliophthora roreri, the frosty pod rot pathogen of cacao.</title>
        <authorList>
            <person name="Costa G.G.L."/>
            <person name="Cabrera O.G."/>
            <person name="Tiburcio R.A."/>
            <person name="Medrano F.J."/>
            <person name="Carazzolle M.F."/>
            <person name="Thomazella D.P.T."/>
            <person name="Schuster S.C."/>
            <person name="Carlson J.E."/>
            <person name="Guiltinan M.J."/>
            <person name="Bailey B.A."/>
            <person name="Mieczkowski P."/>
            <person name="Pereira G.A.G."/>
            <person name="Meinhardt L.W."/>
        </authorList>
    </citation>
    <scope>NUCLEOTIDE SEQUENCE [LARGE SCALE GENOMIC DNA]</scope>
    <source>
        <strain>MCA 2997</strain>
    </source>
</reference>
<feature type="transmembrane region" description="Helical" evidence="1">
    <location>
        <begin position="135"/>
        <end position="156"/>
    </location>
</feature>
<reference evidence="2" key="1">
    <citation type="submission" date="2010-09" db="EMBL/GenBank/DDBJ databases">
        <authorList>
            <person name="Garcia O."/>
            <person name="Costa G.G.L."/>
            <person name="Tiburcio R.A."/>
            <person name="Medrano F.J."/>
            <person name="Carazzolle M.F."/>
            <person name="Thomazella D.T."/>
            <person name="Schuster S.C."/>
            <person name="Carlson J.E."/>
            <person name="Guiltinan M.J."/>
            <person name="Bailey B.A."/>
            <person name="Mieckowski P."/>
            <person name="Pereira G.A.G."/>
            <person name="Meinhardt L.W."/>
        </authorList>
    </citation>
    <scope>NUCLEOTIDE SEQUENCE</scope>
</reference>
<gene>
    <name evidence="2" type="primary">hyp22</name>
</gene>
<evidence type="ECO:0000313" key="3">
    <source>
        <dbReference type="Proteomes" id="UP000017559"/>
    </source>
</evidence>
<dbReference type="GeneID" id="10446107"/>
<dbReference type="EMBL" id="HQ259115">
    <property type="protein sequence ID" value="ADO51605.1"/>
    <property type="molecule type" value="Genomic_DNA"/>
</dbReference>
<keyword evidence="2" id="KW-0496">Mitochondrion</keyword>
<protein>
    <submittedName>
        <fullName evidence="2">Hyp22</fullName>
    </submittedName>
</protein>
<evidence type="ECO:0000313" key="2">
    <source>
        <dbReference type="EMBL" id="ADO51605.1"/>
    </source>
</evidence>
<organism>
    <name type="scientific">Moniliophthora roreri (strain MCA 2997)</name>
    <name type="common">Cocoa frosty pod rot fungus</name>
    <name type="synonym">Crinipellis roreri</name>
    <dbReference type="NCBI Taxonomy" id="1381753"/>
    <lineage>
        <taxon>Eukaryota</taxon>
        <taxon>Fungi</taxon>
        <taxon>Dikarya</taxon>
        <taxon>Basidiomycota</taxon>
        <taxon>Agaricomycotina</taxon>
        <taxon>Agaricomycetes</taxon>
        <taxon>Agaricomycetidae</taxon>
        <taxon>Agaricales</taxon>
        <taxon>Marasmiineae</taxon>
        <taxon>Marasmiaceae</taxon>
        <taxon>Moniliophthora</taxon>
    </lineage>
</organism>
<dbReference type="Proteomes" id="UP000017559">
    <property type="component" value="Mitochondrion"/>
</dbReference>
<name>F2WVL3_MONRO</name>
<keyword evidence="1" id="KW-0472">Membrane</keyword>
<accession>F2WVL3</accession>
<dbReference type="RefSeq" id="YP_004376384.1">
    <property type="nucleotide sequence ID" value="NC_015400.1"/>
</dbReference>
<feature type="transmembrane region" description="Helical" evidence="1">
    <location>
        <begin position="12"/>
        <end position="34"/>
    </location>
</feature>
<geneLocation type="mitochondrion" evidence="2"/>
<sequence>MYETINPYMKYLSLIGKIIQILINITFGGIIIYYNPIYDLYESLIKWIHSFNLLDITIVRNSVNRISLFLNNISNWLDSLLNKSNQDLEDLVINQDKFSNEEYINLRKSYNFNDLNSDIPKDSSNSDSDINWSKIGKYCLILSGIIIIGGLVYYNWDGILSHLGYIQKNNNLYETNSNQSLIDLSTPTNSNTNSPSSDQFIRYFKDPNLSSTNSSPISITSEVSEISNKTVSNCSTSSSITIKPDNMNVDLLSNKPEEIIIKTDSPEPKKILLRISEETLNKLREKGELSPLDKDITTQIEK</sequence>